<dbReference type="Gene3D" id="3.30.70.1200">
    <property type="entry name" value="Crispr-associated protein, domain 1"/>
    <property type="match status" value="1"/>
</dbReference>
<dbReference type="NCBIfam" id="TIGR01907">
    <property type="entry name" value="casE_Cse3"/>
    <property type="match status" value="1"/>
</dbReference>
<sequence length="274" mass="30026">MSTLTYLSRIRINPLRAGSRKLLSNPRAMHGAVMGGIPGAHDSERVLWRLDADDPHRPHLYVLTRSKPDWTHVIEQAGWPAAEGEHAAIRDYAPLLAQIAIGREFAFRLTASPVQNTQSPHTPTPAQAARIAANTDQKRVRGFRLGHRTATAQLDWFLSRTERWGFDIPASRTDPPAPGLEQPMPADPRSAPDRESGPGNPDPLREVRITARNRHSFEKNGKGPSVTFRSATFEGRLRVTDPALFTARLLGGIGPSKAYGCGLLTLAPLPGRKG</sequence>
<feature type="region of interest" description="Disordered" evidence="1">
    <location>
        <begin position="167"/>
        <end position="205"/>
    </location>
</feature>
<organism evidence="2 3">
    <name type="scientific">Streptomyces katsurahamanus</name>
    <dbReference type="NCBI Taxonomy" id="2577098"/>
    <lineage>
        <taxon>Bacteria</taxon>
        <taxon>Bacillati</taxon>
        <taxon>Actinomycetota</taxon>
        <taxon>Actinomycetes</taxon>
        <taxon>Kitasatosporales</taxon>
        <taxon>Streptomycetaceae</taxon>
        <taxon>Streptomyces</taxon>
    </lineage>
</organism>
<dbReference type="EMBL" id="VDEQ01000305">
    <property type="protein sequence ID" value="MQS39033.1"/>
    <property type="molecule type" value="Genomic_DNA"/>
</dbReference>
<evidence type="ECO:0000256" key="1">
    <source>
        <dbReference type="SAM" id="MobiDB-lite"/>
    </source>
</evidence>
<dbReference type="InterPro" id="IPR010179">
    <property type="entry name" value="CRISPR-assoc_prot_Cse3"/>
</dbReference>
<comment type="caution">
    <text evidence="2">The sequence shown here is derived from an EMBL/GenBank/DDBJ whole genome shotgun (WGS) entry which is preliminary data.</text>
</comment>
<reference evidence="2 3" key="1">
    <citation type="submission" date="2019-06" db="EMBL/GenBank/DDBJ databases">
        <title>Comparative genomics and metabolomics analyses of clavulanic acid producing Streptomyces species provides insight into specialized metabolism and evolution of beta-lactam biosynthetic gene clusters.</title>
        <authorList>
            <person name="Moore M.A."/>
            <person name="Cruz-Morales P."/>
            <person name="Barona Gomez F."/>
            <person name="Kapil T."/>
        </authorList>
    </citation>
    <scope>NUCLEOTIDE SEQUENCE [LARGE SCALE GENOMIC DNA]</scope>
    <source>
        <strain evidence="2 3">T-272</strain>
    </source>
</reference>
<dbReference type="Pfam" id="PF08798">
    <property type="entry name" value="CRISPR_assoc"/>
    <property type="match status" value="1"/>
</dbReference>
<dbReference type="SMART" id="SM01101">
    <property type="entry name" value="CRISPR_assoc"/>
    <property type="match status" value="1"/>
</dbReference>
<keyword evidence="3" id="KW-1185">Reference proteome</keyword>
<protein>
    <submittedName>
        <fullName evidence="2">Type I-E CRISPR-associated protein Cas6/Cse3/CasE</fullName>
    </submittedName>
</protein>
<dbReference type="Proteomes" id="UP000460558">
    <property type="component" value="Unassembled WGS sequence"/>
</dbReference>
<evidence type="ECO:0000313" key="2">
    <source>
        <dbReference type="EMBL" id="MQS39033.1"/>
    </source>
</evidence>
<evidence type="ECO:0000313" key="3">
    <source>
        <dbReference type="Proteomes" id="UP000460558"/>
    </source>
</evidence>
<proteinExistence type="predicted"/>
<dbReference type="Gene3D" id="3.30.70.1210">
    <property type="entry name" value="Crispr-associated protein, domain 2"/>
    <property type="match status" value="1"/>
</dbReference>
<dbReference type="SUPFAM" id="SSF117987">
    <property type="entry name" value="CRISPR-associated protein"/>
    <property type="match status" value="2"/>
</dbReference>
<dbReference type="CDD" id="cd09727">
    <property type="entry name" value="Cas6_I-E"/>
    <property type="match status" value="1"/>
</dbReference>
<name>A0ABW9P0F3_9ACTN</name>
<gene>
    <name evidence="2" type="primary">cas6e</name>
    <name evidence="2" type="ORF">FFZ77_26685</name>
</gene>
<accession>A0ABW9P0F3</accession>